<reference evidence="4" key="1">
    <citation type="submission" date="2025-08" db="UniProtKB">
        <authorList>
            <consortium name="Ensembl"/>
        </authorList>
    </citation>
    <scope>IDENTIFICATION</scope>
</reference>
<dbReference type="Gene3D" id="1.25.40.20">
    <property type="entry name" value="Ankyrin repeat-containing domain"/>
    <property type="match status" value="1"/>
</dbReference>
<dbReference type="Ensembl" id="ENSSANT00000040135.1">
    <property type="protein sequence ID" value="ENSSANP00000037707.1"/>
    <property type="gene ID" value="ENSSANG00000019201.1"/>
</dbReference>
<feature type="repeat" description="ANK" evidence="3">
    <location>
        <begin position="56"/>
        <end position="88"/>
    </location>
</feature>
<evidence type="ECO:0000256" key="3">
    <source>
        <dbReference type="PROSITE-ProRule" id="PRU00023"/>
    </source>
</evidence>
<keyword evidence="5" id="KW-1185">Reference proteome</keyword>
<dbReference type="Proteomes" id="UP000472260">
    <property type="component" value="Unassembled WGS sequence"/>
</dbReference>
<reference evidence="4" key="2">
    <citation type="submission" date="2025-09" db="UniProtKB">
        <authorList>
            <consortium name="Ensembl"/>
        </authorList>
    </citation>
    <scope>IDENTIFICATION</scope>
</reference>
<protein>
    <submittedName>
        <fullName evidence="4">Ankyrin repeat domain-containing protein 37-like</fullName>
    </submittedName>
</protein>
<evidence type="ECO:0000256" key="1">
    <source>
        <dbReference type="ARBA" id="ARBA00022737"/>
    </source>
</evidence>
<keyword evidence="1" id="KW-0677">Repeat</keyword>
<name>A0A671MVX7_9TELE</name>
<feature type="repeat" description="ANK" evidence="3">
    <location>
        <begin position="89"/>
        <end position="121"/>
    </location>
</feature>
<dbReference type="SMART" id="SM00248">
    <property type="entry name" value="ANK"/>
    <property type="match status" value="2"/>
</dbReference>
<organism evidence="4 5">
    <name type="scientific">Sinocyclocheilus anshuiensis</name>
    <dbReference type="NCBI Taxonomy" id="1608454"/>
    <lineage>
        <taxon>Eukaryota</taxon>
        <taxon>Metazoa</taxon>
        <taxon>Chordata</taxon>
        <taxon>Craniata</taxon>
        <taxon>Vertebrata</taxon>
        <taxon>Euteleostomi</taxon>
        <taxon>Actinopterygii</taxon>
        <taxon>Neopterygii</taxon>
        <taxon>Teleostei</taxon>
        <taxon>Ostariophysi</taxon>
        <taxon>Cypriniformes</taxon>
        <taxon>Cyprinidae</taxon>
        <taxon>Cyprininae</taxon>
        <taxon>Sinocyclocheilus</taxon>
    </lineage>
</organism>
<proteinExistence type="predicted"/>
<dbReference type="PROSITE" id="PS50297">
    <property type="entry name" value="ANK_REP_REGION"/>
    <property type="match status" value="2"/>
</dbReference>
<evidence type="ECO:0000313" key="4">
    <source>
        <dbReference type="Ensembl" id="ENSSANP00000037707.1"/>
    </source>
</evidence>
<gene>
    <name evidence="4" type="primary">LOC107656428</name>
</gene>
<dbReference type="InterPro" id="IPR002110">
    <property type="entry name" value="Ankyrin_rpt"/>
</dbReference>
<dbReference type="PROSITE" id="PS50088">
    <property type="entry name" value="ANK_REPEAT"/>
    <property type="match status" value="2"/>
</dbReference>
<dbReference type="PANTHER" id="PTHR24201">
    <property type="entry name" value="ANK_REP_REGION DOMAIN-CONTAINING PROTEIN"/>
    <property type="match status" value="1"/>
</dbReference>
<dbReference type="PANTHER" id="PTHR24201:SF0">
    <property type="entry name" value="ANKYRIN REPEAT DOMAIN-CONTAINING PROTEIN 37"/>
    <property type="match status" value="1"/>
</dbReference>
<dbReference type="Pfam" id="PF12796">
    <property type="entry name" value="Ank_2"/>
    <property type="match status" value="1"/>
</dbReference>
<dbReference type="InterPro" id="IPR050776">
    <property type="entry name" value="Ank_Repeat/CDKN_Inhibitor"/>
</dbReference>
<dbReference type="SUPFAM" id="SSF48403">
    <property type="entry name" value="Ankyrin repeat"/>
    <property type="match status" value="1"/>
</dbReference>
<evidence type="ECO:0000313" key="5">
    <source>
        <dbReference type="Proteomes" id="UP000472260"/>
    </source>
</evidence>
<dbReference type="AlphaFoldDB" id="A0A671MVX7"/>
<keyword evidence="2 3" id="KW-0040">ANK repeat</keyword>
<sequence length="190" mass="20545">MTLSILLINLTPNETQRILVKRIAQNLCKQACFRMLDCMSNLFENGYAVNGGLNGSGQSPAHLAACGGQAFCLLWLLQTGADANQQDASGETPMHKAARAGSLECISVLMASDAHFDICNNGGQTAEDIAWSCGFEECGRFLNMHRRTRDSKNASLSSLTERHILSSTLAGQKRGCECSSAQDGKKARDW</sequence>
<evidence type="ECO:0000256" key="2">
    <source>
        <dbReference type="ARBA" id="ARBA00023043"/>
    </source>
</evidence>
<dbReference type="GO" id="GO:0005737">
    <property type="term" value="C:cytoplasm"/>
    <property type="evidence" value="ECO:0007669"/>
    <property type="project" value="TreeGrafter"/>
</dbReference>
<dbReference type="InterPro" id="IPR036770">
    <property type="entry name" value="Ankyrin_rpt-contain_sf"/>
</dbReference>
<accession>A0A671MVX7</accession>